<dbReference type="InterPro" id="IPR029033">
    <property type="entry name" value="His_PPase_superfam"/>
</dbReference>
<feature type="compositionally biased region" description="Basic and acidic residues" evidence="7">
    <location>
        <begin position="947"/>
        <end position="962"/>
    </location>
</feature>
<dbReference type="PROSITE" id="PS00616">
    <property type="entry name" value="HIS_ACID_PHOSPHAT_1"/>
    <property type="match status" value="1"/>
</dbReference>
<accession>A0AAD5YT00</accession>
<dbReference type="InterPro" id="IPR001128">
    <property type="entry name" value="Cyt_P450"/>
</dbReference>
<dbReference type="GO" id="GO:0005506">
    <property type="term" value="F:iron ion binding"/>
    <property type="evidence" value="ECO:0007669"/>
    <property type="project" value="InterPro"/>
</dbReference>
<evidence type="ECO:0000256" key="5">
    <source>
        <dbReference type="ARBA" id="ARBA00023004"/>
    </source>
</evidence>
<keyword evidence="8" id="KW-1133">Transmembrane helix</keyword>
<evidence type="ECO:0000256" key="2">
    <source>
        <dbReference type="ARBA" id="ARBA00010617"/>
    </source>
</evidence>
<evidence type="ECO:0000256" key="4">
    <source>
        <dbReference type="ARBA" id="ARBA00023002"/>
    </source>
</evidence>
<dbReference type="InterPro" id="IPR017972">
    <property type="entry name" value="Cyt_P450_CS"/>
</dbReference>
<name>A0AAD5YT00_9AGAR</name>
<keyword evidence="4" id="KW-0560">Oxidoreductase</keyword>
<keyword evidence="5 6" id="KW-0408">Iron</keyword>
<dbReference type="CDD" id="cd11041">
    <property type="entry name" value="CYP503A1-like"/>
    <property type="match status" value="1"/>
</dbReference>
<protein>
    <submittedName>
        <fullName evidence="9">Uncharacterized protein</fullName>
    </submittedName>
</protein>
<dbReference type="SUPFAM" id="SSF48264">
    <property type="entry name" value="Cytochrome P450"/>
    <property type="match status" value="1"/>
</dbReference>
<proteinExistence type="inferred from homology"/>
<dbReference type="InterPro" id="IPR036396">
    <property type="entry name" value="Cyt_P450_sf"/>
</dbReference>
<feature type="transmembrane region" description="Helical" evidence="8">
    <location>
        <begin position="68"/>
        <end position="86"/>
    </location>
</feature>
<keyword evidence="10" id="KW-1185">Reference proteome</keyword>
<reference evidence="9" key="1">
    <citation type="submission" date="2022-07" db="EMBL/GenBank/DDBJ databases">
        <title>Genome Sequence of Leucocoprinus birnbaumii.</title>
        <authorList>
            <person name="Buettner E."/>
        </authorList>
    </citation>
    <scope>NUCLEOTIDE SEQUENCE</scope>
    <source>
        <strain evidence="9">VT141</strain>
    </source>
</reference>
<comment type="caution">
    <text evidence="9">The sequence shown here is derived from an EMBL/GenBank/DDBJ whole genome shotgun (WGS) entry which is preliminary data.</text>
</comment>
<dbReference type="Gene3D" id="3.40.50.1240">
    <property type="entry name" value="Phosphoglycerate mutase-like"/>
    <property type="match status" value="1"/>
</dbReference>
<dbReference type="AlphaFoldDB" id="A0AAD5YT00"/>
<dbReference type="Gene3D" id="1.10.630.10">
    <property type="entry name" value="Cytochrome P450"/>
    <property type="match status" value="1"/>
</dbReference>
<feature type="binding site" description="axial binding residue" evidence="6">
    <location>
        <position position="475"/>
    </location>
    <ligand>
        <name>heme</name>
        <dbReference type="ChEBI" id="CHEBI:30413"/>
    </ligand>
    <ligandPart>
        <name>Fe</name>
        <dbReference type="ChEBI" id="CHEBI:18248"/>
    </ligandPart>
</feature>
<feature type="transmembrane region" description="Helical" evidence="8">
    <location>
        <begin position="512"/>
        <end position="536"/>
    </location>
</feature>
<dbReference type="PRINTS" id="PR00465">
    <property type="entry name" value="EP450IV"/>
</dbReference>
<feature type="transmembrane region" description="Helical" evidence="8">
    <location>
        <begin position="328"/>
        <end position="350"/>
    </location>
</feature>
<comment type="cofactor">
    <cofactor evidence="1 6">
        <name>heme</name>
        <dbReference type="ChEBI" id="CHEBI:30413"/>
    </cofactor>
</comment>
<dbReference type="GO" id="GO:0020037">
    <property type="term" value="F:heme binding"/>
    <property type="evidence" value="ECO:0007669"/>
    <property type="project" value="InterPro"/>
</dbReference>
<comment type="similarity">
    <text evidence="2">Belongs to the cytochrome P450 family.</text>
</comment>
<dbReference type="PROSITE" id="PS00778">
    <property type="entry name" value="HIS_ACID_PHOSPHAT_2"/>
    <property type="match status" value="1"/>
</dbReference>
<evidence type="ECO:0000313" key="9">
    <source>
        <dbReference type="EMBL" id="KAJ3570644.1"/>
    </source>
</evidence>
<dbReference type="EMBL" id="JANIEX010000226">
    <property type="protein sequence ID" value="KAJ3570644.1"/>
    <property type="molecule type" value="Genomic_DNA"/>
</dbReference>
<keyword evidence="8" id="KW-0472">Membrane</keyword>
<dbReference type="Proteomes" id="UP001213000">
    <property type="component" value="Unassembled WGS sequence"/>
</dbReference>
<evidence type="ECO:0000256" key="7">
    <source>
        <dbReference type="SAM" id="MobiDB-lite"/>
    </source>
</evidence>
<dbReference type="SUPFAM" id="SSF53254">
    <property type="entry name" value="Phosphoglycerate mutase-like"/>
    <property type="match status" value="1"/>
</dbReference>
<dbReference type="GO" id="GO:0016705">
    <property type="term" value="F:oxidoreductase activity, acting on paired donors, with incorporation or reduction of molecular oxygen"/>
    <property type="evidence" value="ECO:0007669"/>
    <property type="project" value="InterPro"/>
</dbReference>
<dbReference type="PROSITE" id="PS00086">
    <property type="entry name" value="CYTOCHROME_P450"/>
    <property type="match status" value="1"/>
</dbReference>
<dbReference type="Pfam" id="PF00067">
    <property type="entry name" value="p450"/>
    <property type="match status" value="1"/>
</dbReference>
<evidence type="ECO:0000256" key="3">
    <source>
        <dbReference type="ARBA" id="ARBA00022723"/>
    </source>
</evidence>
<dbReference type="GO" id="GO:0004497">
    <property type="term" value="F:monooxygenase activity"/>
    <property type="evidence" value="ECO:0007669"/>
    <property type="project" value="InterPro"/>
</dbReference>
<dbReference type="CDD" id="cd07061">
    <property type="entry name" value="HP_HAP_like"/>
    <property type="match status" value="1"/>
</dbReference>
<gene>
    <name evidence="9" type="ORF">NP233_g4261</name>
</gene>
<dbReference type="InterPro" id="IPR000560">
    <property type="entry name" value="His_Pase_clade-2"/>
</dbReference>
<dbReference type="Pfam" id="PF00328">
    <property type="entry name" value="His_Phos_2"/>
    <property type="match status" value="1"/>
</dbReference>
<keyword evidence="3 6" id="KW-0479">Metal-binding</keyword>
<keyword evidence="8" id="KW-0812">Transmembrane</keyword>
<sequence length="1029" mass="115769">MSEFRGRDSWLARMFALSDSRPHIWKRSLFKDGAEACQQLAGYKTLSCSSLGKRIPIMSISDTLPSPFAMISLIIILATAYTFALIKMRTSQLSQIPTLGPRGPVASRLNALTSFFRSHEIVEEGYTKVRLLSHRIFKIPRYLSWVVIVNGEQHIEDIRKANDEQLSFLDALDQAAQLDYTIGPGLKDDFFHINVVRGPMTRNIAARFPELLDEIDKALGNLINDSGNGSDQRYTDLMQSYAAYVTKAGLLIKLLPNWAKPIVSRALFNTKKRIRIVENYLQPILQKRLEKSPSGRIDDHRYNDMVTWLWNAAPEEQRTLHHLAIRMIFLNIVAIHTTSALLTHVLFNLASYVSYIEPLREEIFELVQAEGWSKITLEKMRKLDSFIKESQRVYGTDATSMPRLATSDFTFSDGTAVPKGTHISVTARAINLDQRYYSEPGDFQGFRFADQDPLKAQMTALNPEFITFGLGRHACPGRFFAVAEIKAIVARILLNYDIKLTDEAAGRPKDTWFAVSSMVFCLVLFIVSSHALLISASEPSLVTRIRSTEVASIAPISVLESWAQYSPQYPVGRYSGPPKGCEITQVNLLKRHGARFPTSGASSNILAALNKLQSASSYTHPDLQFLKNFTYDLGTDVLVPFGALQSYTAGQSAYIRYLDLFNDKNIPFVRASGSERVIDSATNWTAGFSFASQHKFNPVLSVIMSEEPTANNTLDDSGCPLAGDSDDEVVPWVEQYASPIAERLNSQALDMTTNLTATDIDSLITICPFESITKQTLSPFCKIFKKKDFVEFEWGMDLDKYYGTGYGQAIGGRVQGVGYVNELIARLTNTPVRDDTQTNRTLTSNPATFPLDRTFYADFSHDNQIVAIYSAMGLLNEEHEVLDNTKVNPKTEWDTSKVVPFSSEMVVERLACADRSLGKEFVRIFINDALQRSSFCGGDADGIWRLREDKSKSSKPQKEIKPPHPSTTMNRKRRTYLIGYLMCTSIKRRTNNTLFEVSIPEKVKERHKPECDSVPSILPLYRFPKPCWD</sequence>
<evidence type="ECO:0000256" key="6">
    <source>
        <dbReference type="PIRSR" id="PIRSR602403-1"/>
    </source>
</evidence>
<dbReference type="PANTHER" id="PTHR46206">
    <property type="entry name" value="CYTOCHROME P450"/>
    <property type="match status" value="1"/>
</dbReference>
<evidence type="ECO:0000313" key="10">
    <source>
        <dbReference type="Proteomes" id="UP001213000"/>
    </source>
</evidence>
<organism evidence="9 10">
    <name type="scientific">Leucocoprinus birnbaumii</name>
    <dbReference type="NCBI Taxonomy" id="56174"/>
    <lineage>
        <taxon>Eukaryota</taxon>
        <taxon>Fungi</taxon>
        <taxon>Dikarya</taxon>
        <taxon>Basidiomycota</taxon>
        <taxon>Agaricomycotina</taxon>
        <taxon>Agaricomycetes</taxon>
        <taxon>Agaricomycetidae</taxon>
        <taxon>Agaricales</taxon>
        <taxon>Agaricineae</taxon>
        <taxon>Agaricaceae</taxon>
        <taxon>Leucocoprinus</taxon>
    </lineage>
</organism>
<evidence type="ECO:0000256" key="1">
    <source>
        <dbReference type="ARBA" id="ARBA00001971"/>
    </source>
</evidence>
<keyword evidence="6" id="KW-0349">Heme</keyword>
<dbReference type="InterPro" id="IPR033379">
    <property type="entry name" value="Acid_Pase_AS"/>
</dbReference>
<feature type="region of interest" description="Disordered" evidence="7">
    <location>
        <begin position="947"/>
        <end position="969"/>
    </location>
</feature>
<evidence type="ECO:0000256" key="8">
    <source>
        <dbReference type="SAM" id="Phobius"/>
    </source>
</evidence>
<dbReference type="InterPro" id="IPR002403">
    <property type="entry name" value="Cyt_P450_E_grp-IV"/>
</dbReference>